<organism evidence="11 12">
    <name type="scientific">Dokdonella immobilis</name>
    <dbReference type="NCBI Taxonomy" id="578942"/>
    <lineage>
        <taxon>Bacteria</taxon>
        <taxon>Pseudomonadati</taxon>
        <taxon>Pseudomonadota</taxon>
        <taxon>Gammaproteobacteria</taxon>
        <taxon>Lysobacterales</taxon>
        <taxon>Rhodanobacteraceae</taxon>
        <taxon>Dokdonella</taxon>
    </lineage>
</organism>
<dbReference type="RefSeq" id="WP_092409278.1">
    <property type="nucleotide sequence ID" value="NZ_FOVF01000024.1"/>
</dbReference>
<protein>
    <recommendedName>
        <fullName evidence="4 10">4-alpha-glucanotransferase</fullName>
        <ecNumber evidence="3 10">2.4.1.25</ecNumber>
    </recommendedName>
    <alternativeName>
        <fullName evidence="8 10">Amylomaltase</fullName>
    </alternativeName>
    <alternativeName>
        <fullName evidence="9 10">Disproportionating enzyme</fullName>
    </alternativeName>
</protein>
<dbReference type="Pfam" id="PF02446">
    <property type="entry name" value="Glyco_hydro_77"/>
    <property type="match status" value="1"/>
</dbReference>
<dbReference type="AlphaFoldDB" id="A0A1I4ZCA3"/>
<gene>
    <name evidence="11" type="ORF">SAMN05216289_12447</name>
</gene>
<dbReference type="SUPFAM" id="SSF51445">
    <property type="entry name" value="(Trans)glycosidases"/>
    <property type="match status" value="1"/>
</dbReference>
<dbReference type="EMBL" id="FOVF01000024">
    <property type="protein sequence ID" value="SFN47609.1"/>
    <property type="molecule type" value="Genomic_DNA"/>
</dbReference>
<dbReference type="EC" id="2.4.1.25" evidence="3 10"/>
<dbReference type="PANTHER" id="PTHR32438">
    <property type="entry name" value="4-ALPHA-GLUCANOTRANSFERASE DPE1, CHLOROPLASTIC/AMYLOPLASTIC"/>
    <property type="match status" value="1"/>
</dbReference>
<evidence type="ECO:0000256" key="1">
    <source>
        <dbReference type="ARBA" id="ARBA00000439"/>
    </source>
</evidence>
<dbReference type="STRING" id="578942.SAMN05216289_12447"/>
<dbReference type="NCBIfam" id="NF011080">
    <property type="entry name" value="PRK14508.1-3"/>
    <property type="match status" value="1"/>
</dbReference>
<evidence type="ECO:0000256" key="6">
    <source>
        <dbReference type="ARBA" id="ARBA00022679"/>
    </source>
</evidence>
<evidence type="ECO:0000256" key="10">
    <source>
        <dbReference type="RuleBase" id="RU361207"/>
    </source>
</evidence>
<proteinExistence type="inferred from homology"/>
<comment type="catalytic activity">
    <reaction evidence="1 10">
        <text>Transfers a segment of a (1-&gt;4)-alpha-D-glucan to a new position in an acceptor, which may be glucose or a (1-&gt;4)-alpha-D-glucan.</text>
        <dbReference type="EC" id="2.4.1.25"/>
    </reaction>
</comment>
<dbReference type="Gene3D" id="3.20.20.80">
    <property type="entry name" value="Glycosidases"/>
    <property type="match status" value="1"/>
</dbReference>
<evidence type="ECO:0000256" key="9">
    <source>
        <dbReference type="ARBA" id="ARBA00031501"/>
    </source>
</evidence>
<reference evidence="11 12" key="1">
    <citation type="submission" date="2016-10" db="EMBL/GenBank/DDBJ databases">
        <authorList>
            <person name="de Groot N.N."/>
        </authorList>
    </citation>
    <scope>NUCLEOTIDE SEQUENCE [LARGE SCALE GENOMIC DNA]</scope>
    <source>
        <strain evidence="11 12">CGMCC 1.7659</strain>
    </source>
</reference>
<evidence type="ECO:0000256" key="3">
    <source>
        <dbReference type="ARBA" id="ARBA00012560"/>
    </source>
</evidence>
<dbReference type="Proteomes" id="UP000198575">
    <property type="component" value="Unassembled WGS sequence"/>
</dbReference>
<dbReference type="InterPro" id="IPR003385">
    <property type="entry name" value="Glyco_hydro_77"/>
</dbReference>
<keyword evidence="5 10" id="KW-0328">Glycosyltransferase</keyword>
<dbReference type="PANTHER" id="PTHR32438:SF5">
    <property type="entry name" value="4-ALPHA-GLUCANOTRANSFERASE DPE1, CHLOROPLASTIC_AMYLOPLASTIC"/>
    <property type="match status" value="1"/>
</dbReference>
<keyword evidence="7 10" id="KW-0119">Carbohydrate metabolism</keyword>
<accession>A0A1I4ZCA3</accession>
<dbReference type="GO" id="GO:0004134">
    <property type="term" value="F:4-alpha-glucanotransferase activity"/>
    <property type="evidence" value="ECO:0007669"/>
    <property type="project" value="UniProtKB-EC"/>
</dbReference>
<sequence>MIPWRPTGPRRAGVLLHPTSLPGSRRLGALGEAAFGFLDFMRRAGLRVWQMLPLGPVHEDRSPYRSLSLDAGGEHLICLHQLGDAAWWPGRPPAGMSHHRILASAAHRFIGQADADERESCRSFIERERDWLDPYCAFRVLRRRYRGLAWQQWPPVWRDGADDAVARLNRCAADELQRERVVQFLFDRQWRALHRAASTCGIALFGDVPFYPALDSVDVWRHRHLFQLDARGWPLATAGVPPDAFAPEGQAWGAPVYDWARMAEDGFAWWRARLRVQGARFDLLRLDHFRGFEAYWSIPSGAAAAHGSWQQGPAAALFDALAAEPGLPALVAEDLGTITPTVEALRRAFALPGTRVLQFAFDGNPANPHLPRNHEADAVAYTGTHDNDTLAGWWSHAPPAQRDRVASMLGLSLRSCNPQRLIEALLASPAALAILPMQDVLGLGSDARMNVPGRALGNWQWRLRRAAPIAGCADPLRAMLSASGRLQHRS</sequence>
<evidence type="ECO:0000256" key="4">
    <source>
        <dbReference type="ARBA" id="ARBA00020295"/>
    </source>
</evidence>
<dbReference type="NCBIfam" id="TIGR00217">
    <property type="entry name" value="malQ"/>
    <property type="match status" value="1"/>
</dbReference>
<evidence type="ECO:0000256" key="2">
    <source>
        <dbReference type="ARBA" id="ARBA00005684"/>
    </source>
</evidence>
<dbReference type="OrthoDB" id="9763489at2"/>
<evidence type="ECO:0000256" key="5">
    <source>
        <dbReference type="ARBA" id="ARBA00022676"/>
    </source>
</evidence>
<evidence type="ECO:0000256" key="8">
    <source>
        <dbReference type="ARBA" id="ARBA00031423"/>
    </source>
</evidence>
<dbReference type="InterPro" id="IPR017853">
    <property type="entry name" value="GH"/>
</dbReference>
<evidence type="ECO:0000313" key="11">
    <source>
        <dbReference type="EMBL" id="SFN47609.1"/>
    </source>
</evidence>
<name>A0A1I4ZCA3_9GAMM</name>
<evidence type="ECO:0000313" key="12">
    <source>
        <dbReference type="Proteomes" id="UP000198575"/>
    </source>
</evidence>
<evidence type="ECO:0000256" key="7">
    <source>
        <dbReference type="ARBA" id="ARBA00023277"/>
    </source>
</evidence>
<dbReference type="GO" id="GO:0005975">
    <property type="term" value="P:carbohydrate metabolic process"/>
    <property type="evidence" value="ECO:0007669"/>
    <property type="project" value="InterPro"/>
</dbReference>
<keyword evidence="12" id="KW-1185">Reference proteome</keyword>
<keyword evidence="6 10" id="KW-0808">Transferase</keyword>
<comment type="similarity">
    <text evidence="2 10">Belongs to the disproportionating enzyme family.</text>
</comment>